<organism evidence="1 2">
    <name type="scientific">Drosophila navojoa</name>
    <name type="common">Fruit fly</name>
    <dbReference type="NCBI Taxonomy" id="7232"/>
    <lineage>
        <taxon>Eukaryota</taxon>
        <taxon>Metazoa</taxon>
        <taxon>Ecdysozoa</taxon>
        <taxon>Arthropoda</taxon>
        <taxon>Hexapoda</taxon>
        <taxon>Insecta</taxon>
        <taxon>Pterygota</taxon>
        <taxon>Neoptera</taxon>
        <taxon>Endopterygota</taxon>
        <taxon>Diptera</taxon>
        <taxon>Brachycera</taxon>
        <taxon>Muscomorpha</taxon>
        <taxon>Ephydroidea</taxon>
        <taxon>Drosophilidae</taxon>
        <taxon>Drosophila</taxon>
    </lineage>
</organism>
<comment type="caution">
    <text evidence="1">The sequence shown here is derived from an EMBL/GenBank/DDBJ whole genome shotgun (WGS) entry which is preliminary data.</text>
</comment>
<dbReference type="EMBL" id="LSRL02003677">
    <property type="protein sequence ID" value="TDG38427.1"/>
    <property type="molecule type" value="Genomic_DNA"/>
</dbReference>
<sequence>DASVDELVQQQQQQQQRQQLQLLPSVATE</sequence>
<gene>
    <name evidence="1" type="ORF">AWZ03_015151</name>
</gene>
<reference evidence="1 2" key="1">
    <citation type="journal article" date="2019" name="J. Hered.">
        <title>An Improved Genome Assembly for Drosophila navojoa, the Basal Species in the mojavensis Cluster.</title>
        <authorList>
            <person name="Vanderlinde T."/>
            <person name="Dupim E.G."/>
            <person name="Nazario-Yepiz N.O."/>
            <person name="Carvalho A.B."/>
        </authorList>
    </citation>
    <scope>NUCLEOTIDE SEQUENCE [LARGE SCALE GENOMIC DNA]</scope>
    <source>
        <strain evidence="1">Navoj_Jal97</strain>
        <tissue evidence="1">Whole organism</tissue>
    </source>
</reference>
<keyword evidence="2" id="KW-1185">Reference proteome</keyword>
<evidence type="ECO:0000313" key="1">
    <source>
        <dbReference type="EMBL" id="TDG38427.1"/>
    </source>
</evidence>
<proteinExistence type="predicted"/>
<name>A0A484AMX1_DRONA</name>
<accession>A0A484AMX1</accession>
<evidence type="ECO:0000313" key="2">
    <source>
        <dbReference type="Proteomes" id="UP000295192"/>
    </source>
</evidence>
<dbReference type="AlphaFoldDB" id="A0A484AMX1"/>
<protein>
    <submittedName>
        <fullName evidence="1">Uncharacterized protein</fullName>
    </submittedName>
</protein>
<dbReference type="Proteomes" id="UP000295192">
    <property type="component" value="Unassembled WGS sequence"/>
</dbReference>
<feature type="non-terminal residue" evidence="1">
    <location>
        <position position="1"/>
    </location>
</feature>